<evidence type="ECO:0000313" key="3">
    <source>
        <dbReference type="Proteomes" id="UP000645555"/>
    </source>
</evidence>
<gene>
    <name evidence="2" type="ORF">GCM10010515_57690</name>
</gene>
<reference evidence="2" key="1">
    <citation type="journal article" date="2014" name="Int. J. Syst. Evol. Microbiol.">
        <title>Complete genome sequence of Corynebacterium casei LMG S-19264T (=DSM 44701T), isolated from a smear-ripened cheese.</title>
        <authorList>
            <consortium name="US DOE Joint Genome Institute (JGI-PGF)"/>
            <person name="Walter F."/>
            <person name="Albersmeier A."/>
            <person name="Kalinowski J."/>
            <person name="Ruckert C."/>
        </authorList>
    </citation>
    <scope>NUCLEOTIDE SEQUENCE</scope>
    <source>
        <strain evidence="2">JCM 4956</strain>
    </source>
</reference>
<dbReference type="GO" id="GO:0008757">
    <property type="term" value="F:S-adenosylmethionine-dependent methyltransferase activity"/>
    <property type="evidence" value="ECO:0007669"/>
    <property type="project" value="InterPro"/>
</dbReference>
<comment type="caution">
    <text evidence="2">The sequence shown here is derived from an EMBL/GenBank/DDBJ whole genome shotgun (WGS) entry which is preliminary data.</text>
</comment>
<evidence type="ECO:0000313" key="2">
    <source>
        <dbReference type="EMBL" id="GGX82612.1"/>
    </source>
</evidence>
<dbReference type="AlphaFoldDB" id="A0A918NN72"/>
<proteinExistence type="predicted"/>
<organism evidence="2 3">
    <name type="scientific">Streptomyces fructofermentans</name>
    <dbReference type="NCBI Taxonomy" id="152141"/>
    <lineage>
        <taxon>Bacteria</taxon>
        <taxon>Bacillati</taxon>
        <taxon>Actinomycetota</taxon>
        <taxon>Actinomycetes</taxon>
        <taxon>Kitasatosporales</taxon>
        <taxon>Streptomycetaceae</taxon>
        <taxon>Streptomyces</taxon>
    </lineage>
</organism>
<dbReference type="InterPro" id="IPR029063">
    <property type="entry name" value="SAM-dependent_MTases_sf"/>
</dbReference>
<dbReference type="Pfam" id="PF08241">
    <property type="entry name" value="Methyltransf_11"/>
    <property type="match status" value="1"/>
</dbReference>
<dbReference type="EMBL" id="BMWD01000024">
    <property type="protein sequence ID" value="GGX82612.1"/>
    <property type="molecule type" value="Genomic_DNA"/>
</dbReference>
<dbReference type="SUPFAM" id="SSF53335">
    <property type="entry name" value="S-adenosyl-L-methionine-dependent methyltransferases"/>
    <property type="match status" value="1"/>
</dbReference>
<feature type="domain" description="Methyltransferase type 11" evidence="1">
    <location>
        <begin position="38"/>
        <end position="113"/>
    </location>
</feature>
<name>A0A918NN72_9ACTN</name>
<dbReference type="Gene3D" id="3.40.50.150">
    <property type="entry name" value="Vaccinia Virus protein VP39"/>
    <property type="match status" value="1"/>
</dbReference>
<dbReference type="Proteomes" id="UP000645555">
    <property type="component" value="Unassembled WGS sequence"/>
</dbReference>
<dbReference type="InterPro" id="IPR013216">
    <property type="entry name" value="Methyltransf_11"/>
</dbReference>
<sequence>MAIYDSIGATYAGTRRPDPRIAARIHQALGDAATVINVGAGTGSYEPPHTLSAVEPSSVMIAQRPAGSAPALEAFAESIPLADDSADAVMALLTVHHWSDLEAGIGELLRIARRRIVVLTFDPDINHKFWLLEEYLPEAAAFGDERAVAVDRLAGLLGGARIETVTVPHDCTDGFLAAFWRRPEAYLDPEVRAGISLFAQTGEEVLRPGLARLSDDLSSGRWHRRHADLLDREALDAGYRLLVADL</sequence>
<evidence type="ECO:0000259" key="1">
    <source>
        <dbReference type="Pfam" id="PF08241"/>
    </source>
</evidence>
<keyword evidence="3" id="KW-1185">Reference proteome</keyword>
<protein>
    <recommendedName>
        <fullName evidence="1">Methyltransferase type 11 domain-containing protein</fullName>
    </recommendedName>
</protein>
<accession>A0A918NN72</accession>
<dbReference type="RefSeq" id="WP_190038515.1">
    <property type="nucleotide sequence ID" value="NZ_BMWD01000024.1"/>
</dbReference>
<reference evidence="2" key="2">
    <citation type="submission" date="2020-09" db="EMBL/GenBank/DDBJ databases">
        <authorList>
            <person name="Sun Q."/>
            <person name="Ohkuma M."/>
        </authorList>
    </citation>
    <scope>NUCLEOTIDE SEQUENCE</scope>
    <source>
        <strain evidence="2">JCM 4956</strain>
    </source>
</reference>